<dbReference type="GO" id="GO:0005789">
    <property type="term" value="C:endoplasmic reticulum membrane"/>
    <property type="evidence" value="ECO:0007669"/>
    <property type="project" value="UniProtKB-SubCell"/>
</dbReference>
<evidence type="ECO:0000256" key="17">
    <source>
        <dbReference type="PIRSR" id="PIRSR017205-2"/>
    </source>
</evidence>
<dbReference type="EMBL" id="JANTQA010000047">
    <property type="protein sequence ID" value="KAJ3433290.1"/>
    <property type="molecule type" value="Genomic_DNA"/>
</dbReference>
<dbReference type="SUPFAM" id="SSF110019">
    <property type="entry name" value="ERO1-like"/>
    <property type="match status" value="1"/>
</dbReference>
<dbReference type="PANTHER" id="PTHR12613:SF0">
    <property type="entry name" value="ERO1-LIKE PROTEIN"/>
    <property type="match status" value="1"/>
</dbReference>
<feature type="signal peptide" evidence="20">
    <location>
        <begin position="1"/>
        <end position="23"/>
    </location>
</feature>
<keyword evidence="7 20" id="KW-0732">Signal</keyword>
<dbReference type="GO" id="GO:0016972">
    <property type="term" value="F:thiol oxidase activity"/>
    <property type="evidence" value="ECO:0007669"/>
    <property type="project" value="InterPro"/>
</dbReference>
<comment type="subcellular location">
    <subcellularLocation>
        <location evidence="2">Endoplasmic reticulum membrane</location>
        <topology evidence="2">Peripheral membrane protein</topology>
        <orientation evidence="2">Lumenal side</orientation>
    </subcellularLocation>
</comment>
<feature type="binding site" evidence="17">
    <location>
        <position position="200"/>
    </location>
    <ligand>
        <name>FAD</name>
        <dbReference type="ChEBI" id="CHEBI:57692"/>
    </ligand>
</feature>
<feature type="chain" id="PRO_5043989648" evidence="20">
    <location>
        <begin position="24"/>
        <end position="405"/>
    </location>
</feature>
<comment type="cofactor">
    <cofactor evidence="1 17">
        <name>FAD</name>
        <dbReference type="ChEBI" id="CHEBI:57692"/>
    </cofactor>
</comment>
<evidence type="ECO:0000256" key="4">
    <source>
        <dbReference type="ARBA" id="ARBA00011802"/>
    </source>
</evidence>
<dbReference type="Pfam" id="PF04137">
    <property type="entry name" value="ERO1"/>
    <property type="match status" value="1"/>
</dbReference>
<dbReference type="GO" id="GO:0015035">
    <property type="term" value="F:protein-disulfide reductase activity"/>
    <property type="evidence" value="ECO:0007669"/>
    <property type="project" value="InterPro"/>
</dbReference>
<accession>A0AAV7YY23</accession>
<comment type="subunit">
    <text evidence="4">May function both as a monomer and a homodimer.</text>
</comment>
<sequence>MRKQLPLLFCFLLCFYLNCYVECSEEFSFELLKGTVDDCCCSYGKVFAKNQKIFHPLISQIAKRDFFKFFRVDYLKECPFWVEDYVCGIEDDSGCSICECSDDELPKFWDQPISDTLILKTDITEETFCEEDCTSSQWIQEEETGDEVILNLQKNPPKFTNYSGVGANRIWLAIYNENCFNDYGECREMSIFYKLFSGLHGDITLHIAEKYIKNGKTEPNIDFYYWKLHKYPDRISNVFFTYLFLLRSVQKAREYLDELPYPTISGTPDLEAQKQMKLFTKSLESCSPGFDESGLFSEIPELKEEMMKQFRNISKLFDCVSCVSCRVHAKLQLLGIATSVRILFAPNTENVVKTLKRNEISALINTVENFSSSIAYIGNMEKRLQERNEKEKNNKKDQENSVKEL</sequence>
<evidence type="ECO:0000256" key="5">
    <source>
        <dbReference type="ARBA" id="ARBA00022448"/>
    </source>
</evidence>
<keyword evidence="14" id="KW-0325">Glycoprotein</keyword>
<evidence type="ECO:0000256" key="20">
    <source>
        <dbReference type="SAM" id="SignalP"/>
    </source>
</evidence>
<keyword evidence="10" id="KW-0249">Electron transport</keyword>
<feature type="binding site" evidence="17">
    <location>
        <position position="160"/>
    </location>
    <ligand>
        <name>FAD</name>
        <dbReference type="ChEBI" id="CHEBI:57692"/>
    </ligand>
</feature>
<gene>
    <name evidence="21" type="ORF">M0812_22245</name>
</gene>
<evidence type="ECO:0000256" key="14">
    <source>
        <dbReference type="ARBA" id="ARBA00023180"/>
    </source>
</evidence>
<evidence type="ECO:0000256" key="8">
    <source>
        <dbReference type="ARBA" id="ARBA00022824"/>
    </source>
</evidence>
<organism evidence="21 22">
    <name type="scientific">Anaeramoeba flamelloides</name>
    <dbReference type="NCBI Taxonomy" id="1746091"/>
    <lineage>
        <taxon>Eukaryota</taxon>
        <taxon>Metamonada</taxon>
        <taxon>Anaeramoebidae</taxon>
        <taxon>Anaeramoeba</taxon>
    </lineage>
</organism>
<keyword evidence="11" id="KW-0560">Oxidoreductase</keyword>
<protein>
    <submittedName>
        <fullName evidence="21">Ero1-like protein</fullName>
    </submittedName>
</protein>
<evidence type="ECO:0000313" key="21">
    <source>
        <dbReference type="EMBL" id="KAJ3433290.1"/>
    </source>
</evidence>
<evidence type="ECO:0000256" key="10">
    <source>
        <dbReference type="ARBA" id="ARBA00022982"/>
    </source>
</evidence>
<keyword evidence="12" id="KW-0472">Membrane</keyword>
<name>A0AAV7YY23_9EUKA</name>
<keyword evidence="8" id="KW-0256">Endoplasmic reticulum</keyword>
<feature type="region of interest" description="Disordered" evidence="19">
    <location>
        <begin position="385"/>
        <end position="405"/>
    </location>
</feature>
<evidence type="ECO:0000313" key="22">
    <source>
        <dbReference type="Proteomes" id="UP001146793"/>
    </source>
</evidence>
<evidence type="ECO:0000256" key="15">
    <source>
        <dbReference type="ARBA" id="ARBA00023284"/>
    </source>
</evidence>
<evidence type="ECO:0000256" key="6">
    <source>
        <dbReference type="ARBA" id="ARBA00022630"/>
    </source>
</evidence>
<evidence type="ECO:0000256" key="18">
    <source>
        <dbReference type="PIRSR" id="PIRSR017205-3"/>
    </source>
</evidence>
<keyword evidence="15" id="KW-0676">Redox-active center</keyword>
<feature type="disulfide bond" description="Redox-active" evidence="18">
    <location>
        <begin position="322"/>
        <end position="325"/>
    </location>
</feature>
<evidence type="ECO:0000256" key="11">
    <source>
        <dbReference type="ARBA" id="ARBA00023002"/>
    </source>
</evidence>
<evidence type="ECO:0000256" key="3">
    <source>
        <dbReference type="ARBA" id="ARBA00008277"/>
    </source>
</evidence>
<evidence type="ECO:0000256" key="2">
    <source>
        <dbReference type="ARBA" id="ARBA00004367"/>
    </source>
</evidence>
<dbReference type="InterPro" id="IPR007266">
    <property type="entry name" value="Ero1"/>
</dbReference>
<evidence type="ECO:0000256" key="7">
    <source>
        <dbReference type="ARBA" id="ARBA00022729"/>
    </source>
</evidence>
<evidence type="ECO:0000256" key="16">
    <source>
        <dbReference type="PIRSR" id="PIRSR017205-1"/>
    </source>
</evidence>
<feature type="disulfide bond" description="Redox-active" evidence="18">
    <location>
        <begin position="87"/>
        <end position="95"/>
    </location>
</feature>
<comment type="similarity">
    <text evidence="3">Belongs to the EROs family.</text>
</comment>
<keyword evidence="5" id="KW-0813">Transport</keyword>
<feature type="binding site" evidence="17">
    <location>
        <position position="197"/>
    </location>
    <ligand>
        <name>FAD</name>
        <dbReference type="ChEBI" id="CHEBI:57692"/>
    </ligand>
</feature>
<keyword evidence="9 17" id="KW-0274">FAD</keyword>
<feature type="binding site" evidence="17">
    <location>
        <position position="227"/>
    </location>
    <ligand>
        <name>FAD</name>
        <dbReference type="ChEBI" id="CHEBI:57692"/>
    </ligand>
</feature>
<feature type="binding site" evidence="17">
    <location>
        <position position="171"/>
    </location>
    <ligand>
        <name>FAD</name>
        <dbReference type="ChEBI" id="CHEBI:57692"/>
    </ligand>
</feature>
<reference evidence="21" key="1">
    <citation type="submission" date="2022-08" db="EMBL/GenBank/DDBJ databases">
        <title>Novel sulphate-reducing endosymbionts in the free-living metamonad Anaeramoeba.</title>
        <authorList>
            <person name="Jerlstrom-Hultqvist J."/>
            <person name="Cepicka I."/>
            <person name="Gallot-Lavallee L."/>
            <person name="Salas-Leiva D."/>
            <person name="Curtis B.A."/>
            <person name="Zahonova K."/>
            <person name="Pipaliya S."/>
            <person name="Dacks J."/>
            <person name="Roger A.J."/>
        </authorList>
    </citation>
    <scope>NUCLEOTIDE SEQUENCE</scope>
    <source>
        <strain evidence="21">Busselton2</strain>
    </source>
</reference>
<keyword evidence="13 18" id="KW-1015">Disulfide bond</keyword>
<comment type="caution">
    <text evidence="21">The sequence shown here is derived from an EMBL/GenBank/DDBJ whole genome shotgun (WGS) entry which is preliminary data.</text>
</comment>
<dbReference type="PIRSF" id="PIRSF017205">
    <property type="entry name" value="ERO1"/>
    <property type="match status" value="1"/>
</dbReference>
<dbReference type="GO" id="GO:0071949">
    <property type="term" value="F:FAD binding"/>
    <property type="evidence" value="ECO:0007669"/>
    <property type="project" value="InterPro"/>
</dbReference>
<keyword evidence="6" id="KW-0285">Flavoprotein</keyword>
<dbReference type="PANTHER" id="PTHR12613">
    <property type="entry name" value="ERO1-RELATED"/>
    <property type="match status" value="1"/>
</dbReference>
<evidence type="ECO:0000256" key="19">
    <source>
        <dbReference type="SAM" id="MobiDB-lite"/>
    </source>
</evidence>
<feature type="active site" description="Nucleophile" evidence="16">
    <location>
        <position position="322"/>
    </location>
</feature>
<feature type="active site" evidence="16">
    <location>
        <position position="325"/>
    </location>
</feature>
<dbReference type="GO" id="GO:0034975">
    <property type="term" value="P:protein folding in endoplasmic reticulum"/>
    <property type="evidence" value="ECO:0007669"/>
    <property type="project" value="InterPro"/>
</dbReference>
<evidence type="ECO:0000256" key="1">
    <source>
        <dbReference type="ARBA" id="ARBA00001974"/>
    </source>
</evidence>
<evidence type="ECO:0000256" key="12">
    <source>
        <dbReference type="ARBA" id="ARBA00023136"/>
    </source>
</evidence>
<evidence type="ECO:0000256" key="13">
    <source>
        <dbReference type="ARBA" id="ARBA00023157"/>
    </source>
</evidence>
<dbReference type="InterPro" id="IPR037192">
    <property type="entry name" value="ERO1-like_sf"/>
</dbReference>
<dbReference type="Proteomes" id="UP001146793">
    <property type="component" value="Unassembled WGS sequence"/>
</dbReference>
<evidence type="ECO:0000256" key="9">
    <source>
        <dbReference type="ARBA" id="ARBA00022827"/>
    </source>
</evidence>
<proteinExistence type="inferred from homology"/>
<dbReference type="AlphaFoldDB" id="A0AAV7YY23"/>